<sequence length="158" mass="16870">MCHIVQCLGRIQTWGLFGMLPAGLFFALQGMVCILRDVPHQCPKREGSGMSSRRDEGGGSVEELAVAEGSGSDSELVGDPAVWMRFMLVGLVWVNIGDEDEVNGQVKGNVCVGILSTGDKLGVTSSELEEWDSLVSGDDSEAVHSICPVVRNVPTEYG</sequence>
<reference evidence="3" key="1">
    <citation type="submission" date="2020-11" db="EMBL/GenBank/DDBJ databases">
        <authorList>
            <consortium name="DOE Joint Genome Institute"/>
            <person name="Ahrendt S."/>
            <person name="Riley R."/>
            <person name="Andreopoulos W."/>
            <person name="Labutti K."/>
            <person name="Pangilinan J."/>
            <person name="Ruiz-Duenas F.J."/>
            <person name="Barrasa J.M."/>
            <person name="Sanchez-Garcia M."/>
            <person name="Camarero S."/>
            <person name="Miyauchi S."/>
            <person name="Serrano A."/>
            <person name="Linde D."/>
            <person name="Babiker R."/>
            <person name="Drula E."/>
            <person name="Ayuso-Fernandez I."/>
            <person name="Pacheco R."/>
            <person name="Padilla G."/>
            <person name="Ferreira P."/>
            <person name="Barriuso J."/>
            <person name="Kellner H."/>
            <person name="Castanera R."/>
            <person name="Alfaro M."/>
            <person name="Ramirez L."/>
            <person name="Pisabarro A.G."/>
            <person name="Kuo A."/>
            <person name="Tritt A."/>
            <person name="Lipzen A."/>
            <person name="He G."/>
            <person name="Yan M."/>
            <person name="Ng V."/>
            <person name="Cullen D."/>
            <person name="Martin F."/>
            <person name="Rosso M.-N."/>
            <person name="Henrissat B."/>
            <person name="Hibbett D."/>
            <person name="Martinez A.T."/>
            <person name="Grigoriev I.V."/>
        </authorList>
    </citation>
    <scope>NUCLEOTIDE SEQUENCE</scope>
    <source>
        <strain evidence="3">MF-IS2</strain>
    </source>
</reference>
<feature type="transmembrane region" description="Helical" evidence="2">
    <location>
        <begin position="14"/>
        <end position="35"/>
    </location>
</feature>
<feature type="compositionally biased region" description="Basic and acidic residues" evidence="1">
    <location>
        <begin position="43"/>
        <end position="57"/>
    </location>
</feature>
<dbReference type="EMBL" id="MU151755">
    <property type="protein sequence ID" value="KAF9441890.1"/>
    <property type="molecule type" value="Genomic_DNA"/>
</dbReference>
<name>A0A9P5X236_9AGAR</name>
<comment type="caution">
    <text evidence="3">The sequence shown here is derived from an EMBL/GenBank/DDBJ whole genome shotgun (WGS) entry which is preliminary data.</text>
</comment>
<proteinExistence type="predicted"/>
<evidence type="ECO:0000313" key="4">
    <source>
        <dbReference type="Proteomes" id="UP000807342"/>
    </source>
</evidence>
<keyword evidence="2" id="KW-1133">Transmembrane helix</keyword>
<gene>
    <name evidence="3" type="ORF">P691DRAFT_790495</name>
</gene>
<keyword evidence="2" id="KW-0812">Transmembrane</keyword>
<feature type="region of interest" description="Disordered" evidence="1">
    <location>
        <begin position="43"/>
        <end position="75"/>
    </location>
</feature>
<evidence type="ECO:0000313" key="3">
    <source>
        <dbReference type="EMBL" id="KAF9441890.1"/>
    </source>
</evidence>
<organism evidence="3 4">
    <name type="scientific">Macrolepiota fuliginosa MF-IS2</name>
    <dbReference type="NCBI Taxonomy" id="1400762"/>
    <lineage>
        <taxon>Eukaryota</taxon>
        <taxon>Fungi</taxon>
        <taxon>Dikarya</taxon>
        <taxon>Basidiomycota</taxon>
        <taxon>Agaricomycotina</taxon>
        <taxon>Agaricomycetes</taxon>
        <taxon>Agaricomycetidae</taxon>
        <taxon>Agaricales</taxon>
        <taxon>Agaricineae</taxon>
        <taxon>Agaricaceae</taxon>
        <taxon>Macrolepiota</taxon>
    </lineage>
</organism>
<keyword evidence="4" id="KW-1185">Reference proteome</keyword>
<dbReference type="AlphaFoldDB" id="A0A9P5X236"/>
<keyword evidence="2" id="KW-0472">Membrane</keyword>
<evidence type="ECO:0000256" key="2">
    <source>
        <dbReference type="SAM" id="Phobius"/>
    </source>
</evidence>
<evidence type="ECO:0000256" key="1">
    <source>
        <dbReference type="SAM" id="MobiDB-lite"/>
    </source>
</evidence>
<protein>
    <submittedName>
        <fullName evidence="3">Uncharacterized protein</fullName>
    </submittedName>
</protein>
<dbReference type="Proteomes" id="UP000807342">
    <property type="component" value="Unassembled WGS sequence"/>
</dbReference>
<accession>A0A9P5X236</accession>